<organism evidence="5">
    <name type="scientific">Acidithiobacillus sulfuriphilus</name>
    <dbReference type="NCBI Taxonomy" id="1867749"/>
    <lineage>
        <taxon>Bacteria</taxon>
        <taxon>Pseudomonadati</taxon>
        <taxon>Pseudomonadota</taxon>
        <taxon>Acidithiobacillia</taxon>
        <taxon>Acidithiobacillales</taxon>
        <taxon>Acidithiobacillaceae</taxon>
        <taxon>Acidithiobacillus</taxon>
    </lineage>
</organism>
<name>A0A3M8R4E6_9PROT</name>
<dbReference type="InterPro" id="IPR057326">
    <property type="entry name" value="KR_dom"/>
</dbReference>
<dbReference type="PRINTS" id="PR00081">
    <property type="entry name" value="GDHRDH"/>
</dbReference>
<dbReference type="GO" id="GO:0016020">
    <property type="term" value="C:membrane"/>
    <property type="evidence" value="ECO:0007669"/>
    <property type="project" value="TreeGrafter"/>
</dbReference>
<evidence type="ECO:0000259" key="4">
    <source>
        <dbReference type="SMART" id="SM00822"/>
    </source>
</evidence>
<dbReference type="AlphaFoldDB" id="A0A3M8R4E6"/>
<comment type="caution">
    <text evidence="5">The sequence shown here is derived from an EMBL/GenBank/DDBJ whole genome shotgun (WGS) entry which is preliminary data.</text>
</comment>
<protein>
    <submittedName>
        <fullName evidence="5">SDR family oxidoreductase</fullName>
    </submittedName>
</protein>
<dbReference type="InterPro" id="IPR002347">
    <property type="entry name" value="SDR_fam"/>
</dbReference>
<proteinExistence type="inferred from homology"/>
<reference evidence="5" key="1">
    <citation type="submission" date="2018-10" db="EMBL/GenBank/DDBJ databases">
        <title>Acidithiobacillus sulfuriphilus sp. nov.: an extremely acidophilic sulfur-oxidizing chemolithotroph isolated from a neutral pH environment.</title>
        <authorList>
            <person name="Falagan C."/>
            <person name="Moya-Beltran A."/>
            <person name="Quatrini R."/>
            <person name="Johnson D.B."/>
        </authorList>
    </citation>
    <scope>NUCLEOTIDE SEQUENCE [LARGE SCALE GENOMIC DNA]</scope>
    <source>
        <strain evidence="5">CJ-2</strain>
    </source>
</reference>
<dbReference type="InterPro" id="IPR020904">
    <property type="entry name" value="Sc_DH/Rdtase_CS"/>
</dbReference>
<dbReference type="OrthoDB" id="9797538at2"/>
<dbReference type="NCBIfam" id="NF005437">
    <property type="entry name" value="PRK07024.1"/>
    <property type="match status" value="1"/>
</dbReference>
<evidence type="ECO:0000256" key="3">
    <source>
        <dbReference type="RuleBase" id="RU000363"/>
    </source>
</evidence>
<dbReference type="PROSITE" id="PS00061">
    <property type="entry name" value="ADH_SHORT"/>
    <property type="match status" value="1"/>
</dbReference>
<evidence type="ECO:0000256" key="2">
    <source>
        <dbReference type="ARBA" id="ARBA00023002"/>
    </source>
</evidence>
<dbReference type="Gene3D" id="3.40.50.720">
    <property type="entry name" value="NAD(P)-binding Rossmann-like Domain"/>
    <property type="match status" value="1"/>
</dbReference>
<dbReference type="PRINTS" id="PR00080">
    <property type="entry name" value="SDRFAMILY"/>
</dbReference>
<keyword evidence="2" id="KW-0560">Oxidoreductase</keyword>
<dbReference type="PANTHER" id="PTHR44196">
    <property type="entry name" value="DEHYDROGENASE/REDUCTASE SDR FAMILY MEMBER 7B"/>
    <property type="match status" value="1"/>
</dbReference>
<dbReference type="SUPFAM" id="SSF51735">
    <property type="entry name" value="NAD(P)-binding Rossmann-fold domains"/>
    <property type="match status" value="1"/>
</dbReference>
<dbReference type="RefSeq" id="WP_123103559.1">
    <property type="nucleotide sequence ID" value="NZ_CP127527.1"/>
</dbReference>
<accession>A0A3M8R4E6</accession>
<dbReference type="PANTHER" id="PTHR44196:SF3">
    <property type="entry name" value="SHORT CHAIN DEHYDROGENASE FAMILY PROTEIN"/>
    <property type="match status" value="1"/>
</dbReference>
<dbReference type="InterPro" id="IPR036291">
    <property type="entry name" value="NAD(P)-bd_dom_sf"/>
</dbReference>
<evidence type="ECO:0000313" key="5">
    <source>
        <dbReference type="EMBL" id="RNF62951.1"/>
    </source>
</evidence>
<feature type="domain" description="Ketoreductase" evidence="4">
    <location>
        <begin position="11"/>
        <end position="194"/>
    </location>
</feature>
<dbReference type="Pfam" id="PF00106">
    <property type="entry name" value="adh_short"/>
    <property type="match status" value="1"/>
</dbReference>
<gene>
    <name evidence="5" type="ORF">EC580_07105</name>
</gene>
<comment type="similarity">
    <text evidence="1 3">Belongs to the short-chain dehydrogenases/reductases (SDR) family.</text>
</comment>
<dbReference type="GO" id="GO:0016491">
    <property type="term" value="F:oxidoreductase activity"/>
    <property type="evidence" value="ECO:0007669"/>
    <property type="project" value="UniProtKB-KW"/>
</dbReference>
<dbReference type="SMART" id="SM00822">
    <property type="entry name" value="PKS_KR"/>
    <property type="match status" value="1"/>
</dbReference>
<sequence length="267" mass="28919">MRDGDRSERPEAVVITGAGSGIGRALALAYADPGRPIALLGRQHAALQESARMLTERGAIAAIYEVDVRQARDLDVVAQDFHQRFGAVGVLIANAGVSQGTLTAALEDRAVFQEIVEINLLGVMYTCSAFYGVLASPARVAGIASVAGFRGLPGAAAYSASKAAVIAYLESLRLEWRHTGVRVCTICPGYIATPMTAHNPYPMPWLMEVDVAARRMRRAIDAGRPWLVLPRPMAALGYLLRRLPIPIYDRVFQSLPPKPRRSQDEGR</sequence>
<dbReference type="EMBL" id="RIZI01000160">
    <property type="protein sequence ID" value="RNF62951.1"/>
    <property type="molecule type" value="Genomic_DNA"/>
</dbReference>
<evidence type="ECO:0000256" key="1">
    <source>
        <dbReference type="ARBA" id="ARBA00006484"/>
    </source>
</evidence>